<gene>
    <name evidence="4" type="ORF">GGX14DRAFT_575033</name>
    <name evidence="3" type="ORF">GGX14DRAFT_577567</name>
    <name evidence="2" type="ORF">GGX14DRAFT_577708</name>
</gene>
<evidence type="ECO:0000313" key="3">
    <source>
        <dbReference type="EMBL" id="KAJ7193050.1"/>
    </source>
</evidence>
<reference evidence="2" key="1">
    <citation type="submission" date="2023-03" db="EMBL/GenBank/DDBJ databases">
        <title>Massive genome expansion in bonnet fungi (Mycena s.s.) driven by repeated elements and novel gene families across ecological guilds.</title>
        <authorList>
            <consortium name="Lawrence Berkeley National Laboratory"/>
            <person name="Harder C.B."/>
            <person name="Miyauchi S."/>
            <person name="Viragh M."/>
            <person name="Kuo A."/>
            <person name="Thoen E."/>
            <person name="Andreopoulos B."/>
            <person name="Lu D."/>
            <person name="Skrede I."/>
            <person name="Drula E."/>
            <person name="Henrissat B."/>
            <person name="Morin E."/>
            <person name="Kohler A."/>
            <person name="Barry K."/>
            <person name="LaButti K."/>
            <person name="Morin E."/>
            <person name="Salamov A."/>
            <person name="Lipzen A."/>
            <person name="Mereny Z."/>
            <person name="Hegedus B."/>
            <person name="Baldrian P."/>
            <person name="Stursova M."/>
            <person name="Weitz H."/>
            <person name="Taylor A."/>
            <person name="Grigoriev I.V."/>
            <person name="Nagy L.G."/>
            <person name="Martin F."/>
            <person name="Kauserud H."/>
        </authorList>
    </citation>
    <scope>NUCLEOTIDE SEQUENCE</scope>
    <source>
        <strain evidence="2">9144</strain>
    </source>
</reference>
<dbReference type="EMBL" id="JARJCW010000112">
    <property type="protein sequence ID" value="KAJ7193050.1"/>
    <property type="molecule type" value="Genomic_DNA"/>
</dbReference>
<evidence type="ECO:0000313" key="2">
    <source>
        <dbReference type="EMBL" id="KAJ7192878.1"/>
    </source>
</evidence>
<proteinExistence type="predicted"/>
<feature type="signal peptide" evidence="1">
    <location>
        <begin position="1"/>
        <end position="18"/>
    </location>
</feature>
<accession>A0AAD6USV5</accession>
<dbReference type="Proteomes" id="UP001219525">
    <property type="component" value="Unassembled WGS sequence"/>
</dbReference>
<name>A0AAD6USV5_9AGAR</name>
<dbReference type="EMBL" id="JARJCW010000085">
    <property type="protein sequence ID" value="KAJ7196214.1"/>
    <property type="molecule type" value="Genomic_DNA"/>
</dbReference>
<evidence type="ECO:0000256" key="1">
    <source>
        <dbReference type="SAM" id="SignalP"/>
    </source>
</evidence>
<dbReference type="AlphaFoldDB" id="A0AAD6USV5"/>
<protein>
    <submittedName>
        <fullName evidence="2">Uncharacterized protein</fullName>
    </submittedName>
</protein>
<evidence type="ECO:0000313" key="5">
    <source>
        <dbReference type="Proteomes" id="UP001219525"/>
    </source>
</evidence>
<organism evidence="2 5">
    <name type="scientific">Mycena pura</name>
    <dbReference type="NCBI Taxonomy" id="153505"/>
    <lineage>
        <taxon>Eukaryota</taxon>
        <taxon>Fungi</taxon>
        <taxon>Dikarya</taxon>
        <taxon>Basidiomycota</taxon>
        <taxon>Agaricomycotina</taxon>
        <taxon>Agaricomycetes</taxon>
        <taxon>Agaricomycetidae</taxon>
        <taxon>Agaricales</taxon>
        <taxon>Marasmiineae</taxon>
        <taxon>Mycenaceae</taxon>
        <taxon>Mycena</taxon>
    </lineage>
</organism>
<evidence type="ECO:0000313" key="4">
    <source>
        <dbReference type="EMBL" id="KAJ7196214.1"/>
    </source>
</evidence>
<sequence length="57" mass="5945">MQFKVLAFVAALVAVAAAQEYCVIILNGSVCPVGYRVCGPVQVGQTKCCPNDDICPA</sequence>
<keyword evidence="5" id="KW-1185">Reference proteome</keyword>
<feature type="chain" id="PRO_5042441744" evidence="1">
    <location>
        <begin position="19"/>
        <end position="57"/>
    </location>
</feature>
<keyword evidence="1" id="KW-0732">Signal</keyword>
<dbReference type="EMBL" id="JARJCW010000114">
    <property type="protein sequence ID" value="KAJ7192878.1"/>
    <property type="molecule type" value="Genomic_DNA"/>
</dbReference>
<comment type="caution">
    <text evidence="2">The sequence shown here is derived from an EMBL/GenBank/DDBJ whole genome shotgun (WGS) entry which is preliminary data.</text>
</comment>